<dbReference type="GO" id="GO:0046933">
    <property type="term" value="F:proton-transporting ATP synthase activity, rotational mechanism"/>
    <property type="evidence" value="ECO:0007669"/>
    <property type="project" value="UniProtKB-UniRule"/>
</dbReference>
<gene>
    <name evidence="13" type="primary">atpF</name>
    <name evidence="16" type="ORF">CM1_02445</name>
</gene>
<dbReference type="AlphaFoldDB" id="A0ABC7ZJB0"/>
<evidence type="ECO:0000256" key="9">
    <source>
        <dbReference type="ARBA" id="ARBA00023136"/>
    </source>
</evidence>
<evidence type="ECO:0000256" key="13">
    <source>
        <dbReference type="HAMAP-Rule" id="MF_01398"/>
    </source>
</evidence>
<keyword evidence="15" id="KW-0175">Coiled coil</keyword>
<comment type="function">
    <text evidence="11 13">F(1)F(0) ATP synthase produces ATP from ADP in the presence of a proton or sodium gradient. F-type ATPases consist of two structural domains, F(1) containing the extramembraneous catalytic core and F(0) containing the membrane proton channel, linked together by a central stalk and a peripheral stalk. During catalysis, ATP synthesis in the catalytic domain of F(1) is coupled via a rotary mechanism of the central stalk subunits to proton translocation.</text>
</comment>
<keyword evidence="8 13" id="KW-0406">Ion transport</keyword>
<evidence type="ECO:0000256" key="11">
    <source>
        <dbReference type="ARBA" id="ARBA00025198"/>
    </source>
</evidence>
<dbReference type="InterPro" id="IPR028987">
    <property type="entry name" value="ATP_synth_B-like_membr_sf"/>
</dbReference>
<dbReference type="RefSeq" id="WP_014894499.1">
    <property type="nucleotide sequence ID" value="NC_018497.1"/>
</dbReference>
<evidence type="ECO:0000256" key="1">
    <source>
        <dbReference type="ARBA" id="ARBA00005513"/>
    </source>
</evidence>
<comment type="function">
    <text evidence="13">Component of the F(0) channel, it forms part of the peripheral stalk, linking F(1) to F(0).</text>
</comment>
<evidence type="ECO:0000256" key="6">
    <source>
        <dbReference type="ARBA" id="ARBA00022781"/>
    </source>
</evidence>
<reference evidence="16 17" key="1">
    <citation type="journal article" date="2012" name="J. Bacteriol.">
        <title>Draft Genome Sequences of Four Axenic Mycoplasma genitalium Strains Isolated from Denmark, Japan, and Australia.</title>
        <authorList>
            <person name="McGowin C.L."/>
            <person name="Ma L."/>
            <person name="Jensen J.S."/>
            <person name="Mancuso M.M."/>
            <person name="Hamasuna R."/>
            <person name="Adegboye D."/>
            <person name="Martin D.H."/>
        </authorList>
    </citation>
    <scope>NUCLEOTIDE SEQUENCE [LARGE SCALE GENOMIC DNA]</scope>
    <source>
        <strain evidence="16 17">M6320</strain>
    </source>
</reference>
<dbReference type="EMBL" id="CP003772">
    <property type="protein sequence ID" value="AFQ04239.1"/>
    <property type="molecule type" value="Genomic_DNA"/>
</dbReference>
<keyword evidence="6 13" id="KW-0375">Hydrogen ion transport</keyword>
<feature type="coiled-coil region" evidence="15">
    <location>
        <begin position="74"/>
        <end position="140"/>
    </location>
</feature>
<dbReference type="GO" id="GO:0012505">
    <property type="term" value="C:endomembrane system"/>
    <property type="evidence" value="ECO:0007669"/>
    <property type="project" value="UniProtKB-SubCell"/>
</dbReference>
<dbReference type="InterPro" id="IPR005864">
    <property type="entry name" value="ATP_synth_F0_bsu_bac"/>
</dbReference>
<evidence type="ECO:0000313" key="17">
    <source>
        <dbReference type="Proteomes" id="UP000005254"/>
    </source>
</evidence>
<proteinExistence type="inferred from homology"/>
<accession>A0ABC7ZJB0</accession>
<dbReference type="GO" id="GO:0005886">
    <property type="term" value="C:plasma membrane"/>
    <property type="evidence" value="ECO:0007669"/>
    <property type="project" value="UniProtKB-SubCell"/>
</dbReference>
<evidence type="ECO:0000256" key="4">
    <source>
        <dbReference type="ARBA" id="ARBA00022547"/>
    </source>
</evidence>
<comment type="subunit">
    <text evidence="13">F-type ATPases have 2 components, F(1) - the catalytic core - and F(0) - the membrane proton channel. F(1) has five subunits: alpha(3), beta(3), gamma(1), delta(1), epsilon(1). F(0) has three main subunits: a(1), b(2) and c(10-14). The alpha and beta chains form an alternating ring which encloses part of the gamma chain. F(1) is attached to F(0) by a central stalk formed by the gamma and epsilon chains, while a peripheral stalk is formed by the delta and b chains.</text>
</comment>
<dbReference type="InterPro" id="IPR002146">
    <property type="entry name" value="ATP_synth_b/b'su_bac/chlpt"/>
</dbReference>
<keyword evidence="16" id="KW-0378">Hydrolase</keyword>
<evidence type="ECO:0000256" key="5">
    <source>
        <dbReference type="ARBA" id="ARBA00022692"/>
    </source>
</evidence>
<protein>
    <recommendedName>
        <fullName evidence="13">ATP synthase subunit b</fullName>
    </recommendedName>
    <alternativeName>
        <fullName evidence="13">ATP synthase F(0) sector subunit b</fullName>
    </alternativeName>
    <alternativeName>
        <fullName evidence="13">ATPase subunit I</fullName>
    </alternativeName>
    <alternativeName>
        <fullName evidence="13">F-type ATPase subunit b</fullName>
        <shortName evidence="13">F-ATPase subunit b</shortName>
    </alternativeName>
</protein>
<keyword evidence="10 13" id="KW-0066">ATP synthesis</keyword>
<evidence type="ECO:0000256" key="15">
    <source>
        <dbReference type="SAM" id="Coils"/>
    </source>
</evidence>
<evidence type="ECO:0000256" key="3">
    <source>
        <dbReference type="ARBA" id="ARBA00022475"/>
    </source>
</evidence>
<dbReference type="SUPFAM" id="SSF81573">
    <property type="entry name" value="F1F0 ATP synthase subunit B, membrane domain"/>
    <property type="match status" value="1"/>
</dbReference>
<keyword evidence="5 13" id="KW-0812">Transmembrane</keyword>
<dbReference type="KEGG" id="mgx:CM1_02445"/>
<dbReference type="InterPro" id="IPR050059">
    <property type="entry name" value="ATP_synthase_B_chain"/>
</dbReference>
<dbReference type="PANTHER" id="PTHR33445:SF1">
    <property type="entry name" value="ATP SYNTHASE SUBUNIT B"/>
    <property type="match status" value="1"/>
</dbReference>
<dbReference type="PANTHER" id="PTHR33445">
    <property type="entry name" value="ATP SYNTHASE SUBUNIT B', CHLOROPLASTIC"/>
    <property type="match status" value="1"/>
</dbReference>
<keyword evidence="7 13" id="KW-1133">Transmembrane helix</keyword>
<evidence type="ECO:0000256" key="10">
    <source>
        <dbReference type="ARBA" id="ARBA00023310"/>
    </source>
</evidence>
<sequence length="208" mass="24573">MVKAKKLVFKWSLLVFSFFTLSLFLVSCTENVREIKSSSVINELFPNFWVFIAHLLAFFILLTLMIFLFWKPTQRFLNNRKNLLEAQIKQANELEKQARNLLEESNQRHEKALIVSKEIVDQANYEALQLKSEIEKTANRQANLMIFQARQEIEKERRSLKEQSIKESVELAMLAAQELILKKIDQKSDREFIDKFIRDLEANETEDD</sequence>
<dbReference type="GO" id="GO:0016787">
    <property type="term" value="F:hydrolase activity"/>
    <property type="evidence" value="ECO:0007669"/>
    <property type="project" value="UniProtKB-KW"/>
</dbReference>
<dbReference type="PROSITE" id="PS51257">
    <property type="entry name" value="PROKAR_LIPOPROTEIN"/>
    <property type="match status" value="1"/>
</dbReference>
<keyword evidence="3 13" id="KW-1003">Cell membrane</keyword>
<feature type="transmembrane region" description="Helical" evidence="13">
    <location>
        <begin position="48"/>
        <end position="70"/>
    </location>
</feature>
<organism evidence="16 17">
    <name type="scientific">Mycoplasmoides genitalium M6320</name>
    <dbReference type="NCBI Taxonomy" id="662945"/>
    <lineage>
        <taxon>Bacteria</taxon>
        <taxon>Bacillati</taxon>
        <taxon>Mycoplasmatota</taxon>
        <taxon>Mycoplasmoidales</taxon>
        <taxon>Mycoplasmoidaceae</taxon>
        <taxon>Mycoplasmoides</taxon>
    </lineage>
</organism>
<evidence type="ECO:0000256" key="7">
    <source>
        <dbReference type="ARBA" id="ARBA00022989"/>
    </source>
</evidence>
<name>A0ABC7ZJB0_MYCGT</name>
<evidence type="ECO:0000256" key="2">
    <source>
        <dbReference type="ARBA" id="ARBA00022448"/>
    </source>
</evidence>
<dbReference type="Gene3D" id="1.20.5.620">
    <property type="entry name" value="F1F0 ATP synthase subunit B, membrane domain"/>
    <property type="match status" value="1"/>
</dbReference>
<keyword evidence="4 13" id="KW-0138">CF(0)</keyword>
<keyword evidence="2 13" id="KW-0813">Transport</keyword>
<dbReference type="NCBIfam" id="TIGR01144">
    <property type="entry name" value="ATP_synt_b"/>
    <property type="match status" value="1"/>
</dbReference>
<comment type="subcellular location">
    <subcellularLocation>
        <location evidence="13">Cell membrane</location>
        <topology evidence="13">Single-pass membrane protein</topology>
    </subcellularLocation>
    <subcellularLocation>
        <location evidence="12">Endomembrane system</location>
        <topology evidence="12">Single-pass membrane protein</topology>
    </subcellularLocation>
</comment>
<dbReference type="NCBIfam" id="NF004873">
    <property type="entry name" value="PRK06231.1-3"/>
    <property type="match status" value="1"/>
</dbReference>
<dbReference type="GO" id="GO:0045259">
    <property type="term" value="C:proton-transporting ATP synthase complex"/>
    <property type="evidence" value="ECO:0007669"/>
    <property type="project" value="UniProtKB-KW"/>
</dbReference>
<comment type="similarity">
    <text evidence="1 13 14">Belongs to the ATPase B chain family.</text>
</comment>
<dbReference type="CDD" id="cd06503">
    <property type="entry name" value="ATP-synt_Fo_b"/>
    <property type="match status" value="1"/>
</dbReference>
<keyword evidence="9 13" id="KW-0472">Membrane</keyword>
<dbReference type="HAMAP" id="MF_01398">
    <property type="entry name" value="ATP_synth_b_bprime"/>
    <property type="match status" value="1"/>
</dbReference>
<evidence type="ECO:0000313" key="16">
    <source>
        <dbReference type="EMBL" id="AFQ04239.1"/>
    </source>
</evidence>
<dbReference type="Proteomes" id="UP000005254">
    <property type="component" value="Chromosome"/>
</dbReference>
<evidence type="ECO:0000256" key="14">
    <source>
        <dbReference type="RuleBase" id="RU003848"/>
    </source>
</evidence>
<evidence type="ECO:0000256" key="12">
    <source>
        <dbReference type="ARBA" id="ARBA00037847"/>
    </source>
</evidence>
<dbReference type="Pfam" id="PF00430">
    <property type="entry name" value="ATP-synt_B"/>
    <property type="match status" value="1"/>
</dbReference>
<evidence type="ECO:0000256" key="8">
    <source>
        <dbReference type="ARBA" id="ARBA00023065"/>
    </source>
</evidence>